<organism evidence="1 2">
    <name type="scientific">Paraglaciecola chathamensis S18K6</name>
    <dbReference type="NCBI Taxonomy" id="1127672"/>
    <lineage>
        <taxon>Bacteria</taxon>
        <taxon>Pseudomonadati</taxon>
        <taxon>Pseudomonadota</taxon>
        <taxon>Gammaproteobacteria</taxon>
        <taxon>Alteromonadales</taxon>
        <taxon>Alteromonadaceae</taxon>
        <taxon>Paraglaciecola</taxon>
    </lineage>
</organism>
<evidence type="ECO:0000313" key="1">
    <source>
        <dbReference type="EMBL" id="GAC08717.1"/>
    </source>
</evidence>
<dbReference type="AlphaFoldDB" id="A0AAV3UUB5"/>
<sequence>MRHVTLCILVVFIIGDTSRVSNIYTKQAVQNTELKYINQFRSLNLLEKSLLYVGFFV</sequence>
<dbReference type="Proteomes" id="UP000006320">
    <property type="component" value="Unassembled WGS sequence"/>
</dbReference>
<reference evidence="1 2" key="1">
    <citation type="journal article" date="2017" name="Antonie Van Leeuwenhoek">
        <title>Rhizobium rhizosphaerae sp. nov., a novel species isolated from rice rhizosphere.</title>
        <authorList>
            <person name="Zhao J.J."/>
            <person name="Zhang J."/>
            <person name="Zhang R.J."/>
            <person name="Zhang C.W."/>
            <person name="Yin H.Q."/>
            <person name="Zhang X.X."/>
        </authorList>
    </citation>
    <scope>NUCLEOTIDE SEQUENCE [LARGE SCALE GENOMIC DNA]</scope>
    <source>
        <strain evidence="1 2">S18K6</strain>
    </source>
</reference>
<accession>A0AAV3UUB5</accession>
<gene>
    <name evidence="1" type="ORF">GCHA_0754</name>
</gene>
<evidence type="ECO:0000313" key="2">
    <source>
        <dbReference type="Proteomes" id="UP000006320"/>
    </source>
</evidence>
<dbReference type="EMBL" id="BAEM01000008">
    <property type="protein sequence ID" value="GAC08717.1"/>
    <property type="molecule type" value="Genomic_DNA"/>
</dbReference>
<comment type="caution">
    <text evidence="1">The sequence shown here is derived from an EMBL/GenBank/DDBJ whole genome shotgun (WGS) entry which is preliminary data.</text>
</comment>
<proteinExistence type="predicted"/>
<name>A0AAV3UUB5_9ALTE</name>
<protein>
    <submittedName>
        <fullName evidence="1">Uncharacterized protein</fullName>
    </submittedName>
</protein>